<dbReference type="GO" id="GO:1990281">
    <property type="term" value="C:efflux pump complex"/>
    <property type="evidence" value="ECO:0007669"/>
    <property type="project" value="TreeGrafter"/>
</dbReference>
<proteinExistence type="inferred from homology"/>
<dbReference type="Pfam" id="PF25954">
    <property type="entry name" value="Beta-barrel_RND_2"/>
    <property type="match status" value="1"/>
</dbReference>
<dbReference type="Gene3D" id="1.10.287.470">
    <property type="entry name" value="Helix hairpin bin"/>
    <property type="match status" value="2"/>
</dbReference>
<evidence type="ECO:0000313" key="7">
    <source>
        <dbReference type="Proteomes" id="UP000199283"/>
    </source>
</evidence>
<dbReference type="Pfam" id="PF25917">
    <property type="entry name" value="BSH_RND"/>
    <property type="match status" value="1"/>
</dbReference>
<feature type="domain" description="Multidrug resistance protein MdtA-like barrel-sandwich hybrid" evidence="4">
    <location>
        <begin position="94"/>
        <end position="272"/>
    </location>
</feature>
<dbReference type="RefSeq" id="WP_092762292.1">
    <property type="nucleotide sequence ID" value="NZ_FNZQ01000003.1"/>
</dbReference>
<accession>A0A1H7MLS9</accession>
<dbReference type="EMBL" id="FNZQ01000003">
    <property type="protein sequence ID" value="SEL11645.1"/>
    <property type="molecule type" value="Genomic_DNA"/>
</dbReference>
<reference evidence="6 7" key="1">
    <citation type="submission" date="2016-10" db="EMBL/GenBank/DDBJ databases">
        <authorList>
            <person name="de Groot N.N."/>
        </authorList>
    </citation>
    <scope>NUCLEOTIDE SEQUENCE [LARGE SCALE GENOMIC DNA]</scope>
    <source>
        <strain evidence="6 7">DSM 14858</strain>
    </source>
</reference>
<evidence type="ECO:0000259" key="4">
    <source>
        <dbReference type="Pfam" id="PF25917"/>
    </source>
</evidence>
<name>A0A1H7MLS9_9RHOB</name>
<dbReference type="PANTHER" id="PTHR30469:SF29">
    <property type="entry name" value="BLR2860 PROTEIN"/>
    <property type="match status" value="1"/>
</dbReference>
<dbReference type="NCBIfam" id="TIGR01730">
    <property type="entry name" value="RND_mfp"/>
    <property type="match status" value="1"/>
</dbReference>
<keyword evidence="7" id="KW-1185">Reference proteome</keyword>
<dbReference type="Gene3D" id="2.40.30.170">
    <property type="match status" value="1"/>
</dbReference>
<comment type="similarity">
    <text evidence="1">Belongs to the membrane fusion protein (MFP) (TC 8.A.1) family.</text>
</comment>
<dbReference type="OrthoDB" id="9806939at2"/>
<dbReference type="InterPro" id="IPR058792">
    <property type="entry name" value="Beta-barrel_RND_2"/>
</dbReference>
<evidence type="ECO:0000256" key="2">
    <source>
        <dbReference type="SAM" id="Coils"/>
    </source>
</evidence>
<organism evidence="6 7">
    <name type="scientific">Jannaschia helgolandensis</name>
    <dbReference type="NCBI Taxonomy" id="188906"/>
    <lineage>
        <taxon>Bacteria</taxon>
        <taxon>Pseudomonadati</taxon>
        <taxon>Pseudomonadota</taxon>
        <taxon>Alphaproteobacteria</taxon>
        <taxon>Rhodobacterales</taxon>
        <taxon>Roseobacteraceae</taxon>
        <taxon>Jannaschia</taxon>
    </lineage>
</organism>
<evidence type="ECO:0000313" key="6">
    <source>
        <dbReference type="EMBL" id="SEL11645.1"/>
    </source>
</evidence>
<evidence type="ECO:0000259" key="5">
    <source>
        <dbReference type="Pfam" id="PF25954"/>
    </source>
</evidence>
<feature type="domain" description="CusB-like beta-barrel" evidence="5">
    <location>
        <begin position="292"/>
        <end position="358"/>
    </location>
</feature>
<dbReference type="STRING" id="188906.SAMN04488526_1974"/>
<evidence type="ECO:0000256" key="1">
    <source>
        <dbReference type="ARBA" id="ARBA00009477"/>
    </source>
</evidence>
<sequence length="462" mass="47866">MRFFPLLTAILVGIALFFVVLQRDALFRFAQGITTDGTAPPVIDNAAAPAAAPVSITDDDNQAGPRAVPVVAIRSKAQDVPDAVRVRGQSEAARQVEVMAETTGRVISTPIRKGAFVEEGQLLCELDPGTRDASLAEARARLAEARARLPEAEARIPETQARIAEAEAVLEEARLNQTAASRLSEGGFASDTRVLNAAAALRSAEAAVIAATTGLDTAQAGIESAQSGIQAAEAAVDRAELDIAQLTIEAPFSGLLETDTAELGALLQSGGQGAGSCATIVQLDPIKLVGFLPEAQVDRVTVGANAGARLASGQTVEGVVTFLSRSADDLTRTFRVEVTVPNPDMRIRDGQTAEILIETPATVAHLIPASALTLNDEGQLGVRIIEDGKAGFAAVDLVRDTLDGVLLTGLPNTVDVITVGQEYVTNGVLVRPTFVDEVSTLGTSVNDPATGGGSGLTPEVTQ</sequence>
<keyword evidence="2" id="KW-0175">Coiled coil</keyword>
<dbReference type="InterPro" id="IPR058625">
    <property type="entry name" value="MdtA-like_BSH"/>
</dbReference>
<gene>
    <name evidence="6" type="ORF">SAMN04488526_1974</name>
</gene>
<dbReference type="InterPro" id="IPR006143">
    <property type="entry name" value="RND_pump_MFP"/>
</dbReference>
<dbReference type="Proteomes" id="UP000199283">
    <property type="component" value="Unassembled WGS sequence"/>
</dbReference>
<dbReference type="Gene3D" id="2.40.50.100">
    <property type="match status" value="2"/>
</dbReference>
<dbReference type="Gene3D" id="2.40.420.20">
    <property type="match status" value="1"/>
</dbReference>
<dbReference type="GO" id="GO:0015562">
    <property type="term" value="F:efflux transmembrane transporter activity"/>
    <property type="evidence" value="ECO:0007669"/>
    <property type="project" value="TreeGrafter"/>
</dbReference>
<dbReference type="AlphaFoldDB" id="A0A1H7MLS9"/>
<feature type="coiled-coil region" evidence="2">
    <location>
        <begin position="222"/>
        <end position="249"/>
    </location>
</feature>
<dbReference type="SUPFAM" id="SSF111369">
    <property type="entry name" value="HlyD-like secretion proteins"/>
    <property type="match status" value="2"/>
</dbReference>
<evidence type="ECO:0000256" key="3">
    <source>
        <dbReference type="SAM" id="MobiDB-lite"/>
    </source>
</evidence>
<feature type="coiled-coil region" evidence="2">
    <location>
        <begin position="135"/>
        <end position="176"/>
    </location>
</feature>
<dbReference type="PANTHER" id="PTHR30469">
    <property type="entry name" value="MULTIDRUG RESISTANCE PROTEIN MDTA"/>
    <property type="match status" value="1"/>
</dbReference>
<feature type="region of interest" description="Disordered" evidence="3">
    <location>
        <begin position="442"/>
        <end position="462"/>
    </location>
</feature>
<protein>
    <submittedName>
        <fullName evidence="6">Membrane fusion protein, multidrug efflux system</fullName>
    </submittedName>
</protein>